<evidence type="ECO:0000313" key="2">
    <source>
        <dbReference type="EMBL" id="KAF7377908.1"/>
    </source>
</evidence>
<dbReference type="Proteomes" id="UP000623467">
    <property type="component" value="Unassembled WGS sequence"/>
</dbReference>
<accession>A0A8H7DMK9</accession>
<sequence length="182" mass="20453">MLIDGSVMSYQMISAVPGSAFCPQLFLSVSAWSNVMQQDALKKAKANVLDANNASTVVLSASKRTGRPIKKSANGRGPTPTLDRRQLINPDGSFMPMSYNLILWDPMFGYTSANPETVYKDLVNAYRVLRLGAHLNASRVSSALREIDFKEWMERVVRAQMLPEWWDAEWKYIFIEDGVNSL</sequence>
<dbReference type="AlphaFoldDB" id="A0A8H7DMK9"/>
<gene>
    <name evidence="2" type="ORF">MSAN_00214500</name>
</gene>
<name>A0A8H7DMK9_9AGAR</name>
<feature type="region of interest" description="Disordered" evidence="1">
    <location>
        <begin position="64"/>
        <end position="83"/>
    </location>
</feature>
<protein>
    <submittedName>
        <fullName evidence="2">Uncharacterized protein</fullName>
    </submittedName>
</protein>
<comment type="caution">
    <text evidence="2">The sequence shown here is derived from an EMBL/GenBank/DDBJ whole genome shotgun (WGS) entry which is preliminary data.</text>
</comment>
<organism evidence="2 3">
    <name type="scientific">Mycena sanguinolenta</name>
    <dbReference type="NCBI Taxonomy" id="230812"/>
    <lineage>
        <taxon>Eukaryota</taxon>
        <taxon>Fungi</taxon>
        <taxon>Dikarya</taxon>
        <taxon>Basidiomycota</taxon>
        <taxon>Agaricomycotina</taxon>
        <taxon>Agaricomycetes</taxon>
        <taxon>Agaricomycetidae</taxon>
        <taxon>Agaricales</taxon>
        <taxon>Marasmiineae</taxon>
        <taxon>Mycenaceae</taxon>
        <taxon>Mycena</taxon>
    </lineage>
</organism>
<evidence type="ECO:0000256" key="1">
    <source>
        <dbReference type="SAM" id="MobiDB-lite"/>
    </source>
</evidence>
<evidence type="ECO:0000313" key="3">
    <source>
        <dbReference type="Proteomes" id="UP000623467"/>
    </source>
</evidence>
<keyword evidence="3" id="KW-1185">Reference proteome</keyword>
<reference evidence="2" key="1">
    <citation type="submission" date="2020-05" db="EMBL/GenBank/DDBJ databases">
        <title>Mycena genomes resolve the evolution of fungal bioluminescence.</title>
        <authorList>
            <person name="Tsai I.J."/>
        </authorList>
    </citation>
    <scope>NUCLEOTIDE SEQUENCE</scope>
    <source>
        <strain evidence="2">160909Yilan</strain>
    </source>
</reference>
<dbReference type="EMBL" id="JACAZH010000001">
    <property type="protein sequence ID" value="KAF7377908.1"/>
    <property type="molecule type" value="Genomic_DNA"/>
</dbReference>
<proteinExistence type="predicted"/>